<dbReference type="OrthoDB" id="793614at2"/>
<evidence type="ECO:0000313" key="2">
    <source>
        <dbReference type="Proteomes" id="UP000297972"/>
    </source>
</evidence>
<proteinExistence type="predicted"/>
<dbReference type="Proteomes" id="UP000297972">
    <property type="component" value="Unassembled WGS sequence"/>
</dbReference>
<evidence type="ECO:0000313" key="1">
    <source>
        <dbReference type="EMBL" id="TGN51516.1"/>
    </source>
</evidence>
<dbReference type="RefSeq" id="WP_135818579.1">
    <property type="nucleotide sequence ID" value="NZ_SRPG01000205.1"/>
</dbReference>
<protein>
    <submittedName>
        <fullName evidence="1">Uncharacterized protein</fullName>
    </submittedName>
</protein>
<comment type="caution">
    <text evidence="1">The sequence shown here is derived from an EMBL/GenBank/DDBJ whole genome shotgun (WGS) entry which is preliminary data.</text>
</comment>
<dbReference type="AlphaFoldDB" id="A0A4Z1CKK2"/>
<dbReference type="EMBL" id="SRPG01000205">
    <property type="protein sequence ID" value="TGN51516.1"/>
    <property type="molecule type" value="Genomic_DNA"/>
</dbReference>
<accession>A0A4Z1CKK2</accession>
<reference evidence="1 2" key="1">
    <citation type="submission" date="2019-03" db="EMBL/GenBank/DDBJ databases">
        <authorList>
            <person name="Li J."/>
        </authorList>
    </citation>
    <scope>NUCLEOTIDE SEQUENCE [LARGE SCALE GENOMIC DNA]</scope>
    <source>
        <strain evidence="1 2">3058</strain>
    </source>
</reference>
<sequence length="204" mass="23249">MYIQRCVKGIIGKVSDADGITKDEAFEMATLGQGILSNWWRKLIQISPQLVDDILTEGNLDRHLHDYMNFGEDTPFISLACGAVERDTLVQQNYAYSARDTALMFATDDWVRPGALFYVWVPVSYNRAVQIKAVAEPVRDLNIYRRWSPYQLEGEITAKIDIPANQIEKIEWWDGNVSKTDPVDVCNNSRFIAPTALSNIRDLF</sequence>
<name>A0A4Z1CKK2_9RHOB</name>
<keyword evidence="2" id="KW-1185">Reference proteome</keyword>
<organism evidence="1 2">
    <name type="scientific">Paracoccus liaowanqingii</name>
    <dbReference type="NCBI Taxonomy" id="2560053"/>
    <lineage>
        <taxon>Bacteria</taxon>
        <taxon>Pseudomonadati</taxon>
        <taxon>Pseudomonadota</taxon>
        <taxon>Alphaproteobacteria</taxon>
        <taxon>Rhodobacterales</taxon>
        <taxon>Paracoccaceae</taxon>
        <taxon>Paracoccus</taxon>
    </lineage>
</organism>
<gene>
    <name evidence="1" type="ORF">E4L95_16770</name>
</gene>